<dbReference type="InterPro" id="IPR044725">
    <property type="entry name" value="CBSX3_CBS_dom"/>
</dbReference>
<protein>
    <submittedName>
        <fullName evidence="4">CBS domain-containing protein</fullName>
    </submittedName>
</protein>
<evidence type="ECO:0000256" key="2">
    <source>
        <dbReference type="PROSITE-ProRule" id="PRU00703"/>
    </source>
</evidence>
<evidence type="ECO:0000259" key="3">
    <source>
        <dbReference type="PROSITE" id="PS51371"/>
    </source>
</evidence>
<dbReference type="RefSeq" id="WP_171833704.1">
    <property type="nucleotide sequence ID" value="NZ_CP053708.1"/>
</dbReference>
<proteinExistence type="predicted"/>
<dbReference type="InterPro" id="IPR000644">
    <property type="entry name" value="CBS_dom"/>
</dbReference>
<dbReference type="PANTHER" id="PTHR43080:SF2">
    <property type="entry name" value="CBS DOMAIN-CONTAINING PROTEIN"/>
    <property type="match status" value="1"/>
</dbReference>
<keyword evidence="1 2" id="KW-0129">CBS domain</keyword>
<organism evidence="4 5">
    <name type="scientific">Lichenicola cladoniae</name>
    <dbReference type="NCBI Taxonomy" id="1484109"/>
    <lineage>
        <taxon>Bacteria</taxon>
        <taxon>Pseudomonadati</taxon>
        <taxon>Pseudomonadota</taxon>
        <taxon>Alphaproteobacteria</taxon>
        <taxon>Acetobacterales</taxon>
        <taxon>Acetobacteraceae</taxon>
        <taxon>Lichenicola</taxon>
    </lineage>
</organism>
<dbReference type="InterPro" id="IPR051257">
    <property type="entry name" value="Diverse_CBS-Domain"/>
</dbReference>
<name>A0A6M8HUJ3_9PROT</name>
<dbReference type="CDD" id="cd04623">
    <property type="entry name" value="CBS_pair_bac_euk"/>
    <property type="match status" value="1"/>
</dbReference>
<dbReference type="SUPFAM" id="SSF54631">
    <property type="entry name" value="CBS-domain pair"/>
    <property type="match status" value="1"/>
</dbReference>
<feature type="domain" description="CBS" evidence="3">
    <location>
        <begin position="86"/>
        <end position="141"/>
    </location>
</feature>
<reference evidence="4 5" key="1">
    <citation type="journal article" date="2014" name="World J. Microbiol. Biotechnol.">
        <title>Biodiversity and physiological characteristics of Antarctic and Arctic lichens-associated bacteria.</title>
        <authorList>
            <person name="Lee Y.M."/>
            <person name="Kim E.H."/>
            <person name="Lee H.K."/>
            <person name="Hong S.G."/>
        </authorList>
    </citation>
    <scope>NUCLEOTIDE SEQUENCE [LARGE SCALE GENOMIC DNA]</scope>
    <source>
        <strain evidence="4 5">PAMC 26569</strain>
    </source>
</reference>
<dbReference type="EMBL" id="CP053708">
    <property type="protein sequence ID" value="QKE92022.1"/>
    <property type="molecule type" value="Genomic_DNA"/>
</dbReference>
<dbReference type="SMART" id="SM00116">
    <property type="entry name" value="CBS"/>
    <property type="match status" value="2"/>
</dbReference>
<keyword evidence="5" id="KW-1185">Reference proteome</keyword>
<evidence type="ECO:0000313" key="5">
    <source>
        <dbReference type="Proteomes" id="UP000500767"/>
    </source>
</evidence>
<accession>A0A6M8HUJ3</accession>
<sequence length="154" mass="16422">MTIAAILAKKGRAIVRIEPMAHVSEVVALLGRHRIGAVLVVDPAAIPSNTQLQDILGIVSERDVIRAMGTSSFAGDVLDMSVSQIMTEARYTIAVSASLEDAAILMTQRRVRHLPVTENDTLVGMISLGDVVKARLEEQSSEADGMMAYVGAAH</sequence>
<dbReference type="PROSITE" id="PS51371">
    <property type="entry name" value="CBS"/>
    <property type="match status" value="2"/>
</dbReference>
<evidence type="ECO:0000313" key="4">
    <source>
        <dbReference type="EMBL" id="QKE92022.1"/>
    </source>
</evidence>
<gene>
    <name evidence="4" type="ORF">HN018_20060</name>
</gene>
<dbReference type="AlphaFoldDB" id="A0A6M8HUJ3"/>
<dbReference type="Pfam" id="PF00571">
    <property type="entry name" value="CBS"/>
    <property type="match status" value="2"/>
</dbReference>
<dbReference type="KEGG" id="lck:HN018_20060"/>
<dbReference type="PANTHER" id="PTHR43080">
    <property type="entry name" value="CBS DOMAIN-CONTAINING PROTEIN CBSX3, MITOCHONDRIAL"/>
    <property type="match status" value="1"/>
</dbReference>
<dbReference type="Proteomes" id="UP000500767">
    <property type="component" value="Chromosome"/>
</dbReference>
<evidence type="ECO:0000256" key="1">
    <source>
        <dbReference type="ARBA" id="ARBA00023122"/>
    </source>
</evidence>
<dbReference type="InterPro" id="IPR046342">
    <property type="entry name" value="CBS_dom_sf"/>
</dbReference>
<feature type="domain" description="CBS" evidence="3">
    <location>
        <begin position="8"/>
        <end position="77"/>
    </location>
</feature>
<dbReference type="Gene3D" id="3.10.580.10">
    <property type="entry name" value="CBS-domain"/>
    <property type="match status" value="1"/>
</dbReference>